<evidence type="ECO:0000313" key="1">
    <source>
        <dbReference type="EMBL" id="KZS44968.1"/>
    </source>
</evidence>
<dbReference type="OrthoDB" id="9981776at2"/>
<dbReference type="Proteomes" id="UP000076796">
    <property type="component" value="Unassembled WGS sequence"/>
</dbReference>
<comment type="caution">
    <text evidence="1">The sequence shown here is derived from an EMBL/GenBank/DDBJ whole genome shotgun (WGS) entry which is preliminary data.</text>
</comment>
<keyword evidence="2" id="KW-1185">Reference proteome</keyword>
<proteinExistence type="predicted"/>
<accession>A0A163GH22</accession>
<dbReference type="RefSeq" id="WP_063477472.1">
    <property type="nucleotide sequence ID" value="NZ_JBCMWP010000019.1"/>
</dbReference>
<gene>
    <name evidence="1" type="ORF">AWU65_03030</name>
</gene>
<reference evidence="1" key="1">
    <citation type="journal article" date="2016" name="Genome Announc.">
        <title>Draft genomes of two strains of Paenibacillus glucanolyticus with capability to degrade lignocellulose.</title>
        <authorList>
            <person name="Mathews S.L."/>
            <person name="Pawlak J."/>
            <person name="Grunden A.M."/>
        </authorList>
    </citation>
    <scope>NUCLEOTIDE SEQUENCE [LARGE SCALE GENOMIC DNA]</scope>
    <source>
        <strain evidence="1">SLM1</strain>
    </source>
</reference>
<name>A0A163GH22_9BACL</name>
<dbReference type="AlphaFoldDB" id="A0A163GH22"/>
<protein>
    <submittedName>
        <fullName evidence="1">Uncharacterized protein</fullName>
    </submittedName>
</protein>
<evidence type="ECO:0000313" key="2">
    <source>
        <dbReference type="Proteomes" id="UP000076796"/>
    </source>
</evidence>
<dbReference type="EMBL" id="LWMH01000001">
    <property type="protein sequence ID" value="KZS44968.1"/>
    <property type="molecule type" value="Genomic_DNA"/>
</dbReference>
<organism evidence="1 2">
    <name type="scientific">Paenibacillus glucanolyticus</name>
    <dbReference type="NCBI Taxonomy" id="59843"/>
    <lineage>
        <taxon>Bacteria</taxon>
        <taxon>Bacillati</taxon>
        <taxon>Bacillota</taxon>
        <taxon>Bacilli</taxon>
        <taxon>Bacillales</taxon>
        <taxon>Paenibacillaceae</taxon>
        <taxon>Paenibacillus</taxon>
    </lineage>
</organism>
<sequence length="172" mass="20243">MPDYYHASLEIVKAQYPTHIWDKISSYIPGHLEECENVYCYSNGYLINGEFEELEEYLVQEGIPFNRSSEGFMEISPERRVYRPNLIDQVIYLNEESEAYVTTNSLRVLLKRELSPHEILKKIKELLDEKDPQYPELNSYKILWKKGNEIPYEPDETISDEDETISVVAVLK</sequence>